<dbReference type="AlphaFoldDB" id="A0AAU8GA47"/>
<evidence type="ECO:0000256" key="2">
    <source>
        <dbReference type="ARBA" id="ARBA00022603"/>
    </source>
</evidence>
<reference evidence="10" key="1">
    <citation type="submission" date="2024-06" db="EMBL/GenBank/DDBJ databases">
        <title>A Novel Isolate, Dehalogenimonas sp. Strain 4OHTPN, Dechlorinates Aromatic 4 Hydroxy chlorothalonil by a Novel Reductive Dehalogenase.</title>
        <authorList>
            <person name="Liu G."/>
        </authorList>
    </citation>
    <scope>NUCLEOTIDE SEQUENCE</scope>
    <source>
        <strain evidence="10">4OHTPN</strain>
    </source>
</reference>
<dbReference type="InterPro" id="IPR006638">
    <property type="entry name" value="Elp3/MiaA/NifB-like_rSAM"/>
</dbReference>
<evidence type="ECO:0000256" key="1">
    <source>
        <dbReference type="ARBA" id="ARBA00001966"/>
    </source>
</evidence>
<evidence type="ECO:0000256" key="5">
    <source>
        <dbReference type="ARBA" id="ARBA00022723"/>
    </source>
</evidence>
<evidence type="ECO:0000256" key="6">
    <source>
        <dbReference type="ARBA" id="ARBA00023004"/>
    </source>
</evidence>
<evidence type="ECO:0000259" key="9">
    <source>
        <dbReference type="PROSITE" id="PS51918"/>
    </source>
</evidence>
<dbReference type="PANTHER" id="PTHR43409:SF7">
    <property type="entry name" value="BLL1977 PROTEIN"/>
    <property type="match status" value="1"/>
</dbReference>
<keyword evidence="3" id="KW-0808">Transferase</keyword>
<evidence type="ECO:0000256" key="3">
    <source>
        <dbReference type="ARBA" id="ARBA00022679"/>
    </source>
</evidence>
<dbReference type="Gene3D" id="1.10.10.1150">
    <property type="entry name" value="Coenzyme PQQ synthesis protein D (PqqD)"/>
    <property type="match status" value="1"/>
</dbReference>
<evidence type="ECO:0000256" key="4">
    <source>
        <dbReference type="ARBA" id="ARBA00022691"/>
    </source>
</evidence>
<dbReference type="Pfam" id="PF04055">
    <property type="entry name" value="Radical_SAM"/>
    <property type="match status" value="1"/>
</dbReference>
<dbReference type="PROSITE" id="PS51918">
    <property type="entry name" value="RADICAL_SAM"/>
    <property type="match status" value="1"/>
</dbReference>
<dbReference type="Gene3D" id="3.40.50.280">
    <property type="entry name" value="Cobalamin-binding domain"/>
    <property type="match status" value="1"/>
</dbReference>
<proteinExistence type="predicted"/>
<gene>
    <name evidence="10" type="ORF">ABV300_02755</name>
</gene>
<keyword evidence="6" id="KW-0408">Iron</keyword>
<dbReference type="SUPFAM" id="SSF102114">
    <property type="entry name" value="Radical SAM enzymes"/>
    <property type="match status" value="1"/>
</dbReference>
<comment type="cofactor">
    <cofactor evidence="1">
        <name>[4Fe-4S] cluster</name>
        <dbReference type="ChEBI" id="CHEBI:49883"/>
    </cofactor>
</comment>
<dbReference type="RefSeq" id="WP_353715020.1">
    <property type="nucleotide sequence ID" value="NZ_CP159307.1"/>
</dbReference>
<dbReference type="GO" id="GO:0051539">
    <property type="term" value="F:4 iron, 4 sulfur cluster binding"/>
    <property type="evidence" value="ECO:0007669"/>
    <property type="project" value="UniProtKB-KW"/>
</dbReference>
<dbReference type="PANTHER" id="PTHR43409">
    <property type="entry name" value="ANAEROBIC MAGNESIUM-PROTOPORPHYRIN IX MONOMETHYL ESTER CYCLASE-RELATED"/>
    <property type="match status" value="1"/>
</dbReference>
<feature type="domain" description="Radical SAM core" evidence="9">
    <location>
        <begin position="311"/>
        <end position="530"/>
    </location>
</feature>
<sequence>MKVLLLFPPHFTPFRPYLAGPSLCAYLKEKGIEVIQKDFNVEAYHLMLSEKYLKDLKNTLEQKFALFEAKNRLQPGIEQRTYNNIYMAKAMVGILAGKVEAAKNSLRSEETFYSPSELSHARDTLDRAFSVISAAYAPTSVSFAPLDMPAFTGSFESLLAATMIQAENPFIQLYQDYLTPYIKEEKPDVIGITIAAESQLIPALTLSRMLKSNDDKAHVCIGGHVVTVLSEAIANHNEFFNEFFDSAILHEGELPLLKLVEAIEQNTTLENVPNLMFRNSDGIHTTNAAPPLDINLLPTPCFDGLNLNAYFGPEPVLPLLSSRGCYWNNCAFCGHTLGWGGPYQPRDEEKVVDDIELLALKYGARHFAFCDEGISPEAISKLSDEIMKRGLLINCSTNIRLEKQFTPALCRKMGRAGFHFLSMGFESCCDRVLKLMVKGTTKNIATEVCRNVYEAGIWNHAYFMMGFPGETLSEAKETVDFLISSQDRIRTFFVENFNLGKGSGIYRNPEKYGITKINDGPETEFRLGVLYSVKSGLSDDQARSLAHYCMQQVSTCYESTNLLELIGYRYDKDFMLPLYLAHFEQSDPLLKTTMRLLNRKTDKQTAAGITRNSIPRLKTNIVIERINYDLSAIRENIIRSEDSVALPNPSTVIIEPSSLSLISPPDRGFEFLALCDGNNTVWEIASRLARKYWLNPEMIVGECIEFLNTMVERCVVENGTIGS</sequence>
<dbReference type="Gene3D" id="3.80.30.20">
    <property type="entry name" value="tm_1862 like domain"/>
    <property type="match status" value="1"/>
</dbReference>
<keyword evidence="5" id="KW-0479">Metal-binding</keyword>
<dbReference type="InterPro" id="IPR058240">
    <property type="entry name" value="rSAM_sf"/>
</dbReference>
<dbReference type="InterPro" id="IPR041881">
    <property type="entry name" value="PqqD_sf"/>
</dbReference>
<dbReference type="GO" id="GO:0003824">
    <property type="term" value="F:catalytic activity"/>
    <property type="evidence" value="ECO:0007669"/>
    <property type="project" value="InterPro"/>
</dbReference>
<accession>A0AAU8GA47</accession>
<dbReference type="InterPro" id="IPR034466">
    <property type="entry name" value="Methyltransferase_Class_B"/>
</dbReference>
<evidence type="ECO:0000256" key="7">
    <source>
        <dbReference type="ARBA" id="ARBA00023014"/>
    </source>
</evidence>
<dbReference type="PROSITE" id="PS51332">
    <property type="entry name" value="B12_BINDING"/>
    <property type="match status" value="1"/>
</dbReference>
<dbReference type="GO" id="GO:0031419">
    <property type="term" value="F:cobalamin binding"/>
    <property type="evidence" value="ECO:0007669"/>
    <property type="project" value="InterPro"/>
</dbReference>
<dbReference type="SFLD" id="SFLDG01123">
    <property type="entry name" value="methyltransferase_(Class_B)"/>
    <property type="match status" value="1"/>
</dbReference>
<keyword evidence="7" id="KW-0411">Iron-sulfur</keyword>
<keyword evidence="4" id="KW-0949">S-adenosyl-L-methionine</keyword>
<dbReference type="InterPro" id="IPR051198">
    <property type="entry name" value="BchE-like"/>
</dbReference>
<dbReference type="EMBL" id="CP159307">
    <property type="protein sequence ID" value="XCH33812.1"/>
    <property type="molecule type" value="Genomic_DNA"/>
</dbReference>
<dbReference type="InterPro" id="IPR007197">
    <property type="entry name" value="rSAM"/>
</dbReference>
<protein>
    <submittedName>
        <fullName evidence="10">Radical SAM protein</fullName>
    </submittedName>
</protein>
<dbReference type="InterPro" id="IPR023404">
    <property type="entry name" value="rSAM_horseshoe"/>
</dbReference>
<organism evidence="10">
    <name type="scientific">Dehalogenimonas sp. 4OHTPN</name>
    <dbReference type="NCBI Taxonomy" id="3166643"/>
    <lineage>
        <taxon>Bacteria</taxon>
        <taxon>Bacillati</taxon>
        <taxon>Chloroflexota</taxon>
        <taxon>Dehalococcoidia</taxon>
        <taxon>Dehalococcoidales</taxon>
        <taxon>Dehalococcoidaceae</taxon>
        <taxon>Dehalogenimonas</taxon>
    </lineage>
</organism>
<feature type="domain" description="B12-binding" evidence="8">
    <location>
        <begin position="129"/>
        <end position="270"/>
    </location>
</feature>
<evidence type="ECO:0000313" key="10">
    <source>
        <dbReference type="EMBL" id="XCH33812.1"/>
    </source>
</evidence>
<dbReference type="GO" id="GO:0046872">
    <property type="term" value="F:metal ion binding"/>
    <property type="evidence" value="ECO:0007669"/>
    <property type="project" value="UniProtKB-KW"/>
</dbReference>
<dbReference type="InterPro" id="IPR006158">
    <property type="entry name" value="Cobalamin-bd"/>
</dbReference>
<evidence type="ECO:0000259" key="8">
    <source>
        <dbReference type="PROSITE" id="PS51332"/>
    </source>
</evidence>
<dbReference type="SMART" id="SM00729">
    <property type="entry name" value="Elp3"/>
    <property type="match status" value="1"/>
</dbReference>
<dbReference type="SFLD" id="SFLDG01082">
    <property type="entry name" value="B12-binding_domain_containing"/>
    <property type="match status" value="1"/>
</dbReference>
<dbReference type="SFLD" id="SFLDS00029">
    <property type="entry name" value="Radical_SAM"/>
    <property type="match status" value="1"/>
</dbReference>
<name>A0AAU8GA47_9CHLR</name>
<keyword evidence="2" id="KW-0489">Methyltransferase</keyword>